<dbReference type="GO" id="GO:0032259">
    <property type="term" value="P:methylation"/>
    <property type="evidence" value="ECO:0007669"/>
    <property type="project" value="UniProtKB-KW"/>
</dbReference>
<keyword evidence="1" id="KW-0808">Transferase</keyword>
<dbReference type="Pfam" id="PF13578">
    <property type="entry name" value="Methyltransf_24"/>
    <property type="match status" value="1"/>
</dbReference>
<gene>
    <name evidence="1" type="ORF">UFOVP594_39</name>
</gene>
<organism evidence="1">
    <name type="scientific">uncultured Caudovirales phage</name>
    <dbReference type="NCBI Taxonomy" id="2100421"/>
    <lineage>
        <taxon>Viruses</taxon>
        <taxon>Duplodnaviria</taxon>
        <taxon>Heunggongvirae</taxon>
        <taxon>Uroviricota</taxon>
        <taxon>Caudoviricetes</taxon>
        <taxon>Peduoviridae</taxon>
        <taxon>Maltschvirus</taxon>
        <taxon>Maltschvirus maltsch</taxon>
    </lineage>
</organism>
<name>A0A6J5N1C1_9CAUD</name>
<evidence type="ECO:0000313" key="1">
    <source>
        <dbReference type="EMBL" id="CAB4151921.1"/>
    </source>
</evidence>
<protein>
    <submittedName>
        <fullName evidence="1">COG4122 Predicted O-methyltransferase</fullName>
    </submittedName>
</protein>
<sequence>MNSYSDPIKGNIQLGPLLDEDAQLLQAVIKMTNPKVVVEFGYFWGKSANAMLAAMDADAELHSFDNTKDAGHAMAHTQDARFNFYPMSQDEFWKTQIDKIDFVFLDASHDMELNKNTFLQIKDKLNPKAIIAVHDTGTWIGGNVFDAEAGYLDANGNWVHCPGEIDFVNWLKANHKDFEQIHFHSSRQIRHGITLLQRYEAL</sequence>
<dbReference type="EMBL" id="LR796572">
    <property type="protein sequence ID" value="CAB4151921.1"/>
    <property type="molecule type" value="Genomic_DNA"/>
</dbReference>
<dbReference type="Gene3D" id="3.40.50.150">
    <property type="entry name" value="Vaccinia Virus protein VP39"/>
    <property type="match status" value="1"/>
</dbReference>
<accession>A0A6J5N1C1</accession>
<dbReference type="SUPFAM" id="SSF53335">
    <property type="entry name" value="S-adenosyl-L-methionine-dependent methyltransferases"/>
    <property type="match status" value="1"/>
</dbReference>
<dbReference type="InterPro" id="IPR029063">
    <property type="entry name" value="SAM-dependent_MTases_sf"/>
</dbReference>
<proteinExistence type="predicted"/>
<dbReference type="GO" id="GO:0008168">
    <property type="term" value="F:methyltransferase activity"/>
    <property type="evidence" value="ECO:0007669"/>
    <property type="project" value="UniProtKB-KW"/>
</dbReference>
<keyword evidence="1" id="KW-0489">Methyltransferase</keyword>
<reference evidence="1" key="1">
    <citation type="submission" date="2020-04" db="EMBL/GenBank/DDBJ databases">
        <authorList>
            <person name="Chiriac C."/>
            <person name="Salcher M."/>
            <person name="Ghai R."/>
            <person name="Kavagutti S V."/>
        </authorList>
    </citation>
    <scope>NUCLEOTIDE SEQUENCE</scope>
</reference>